<dbReference type="OrthoDB" id="676062at2759"/>
<evidence type="ECO:0000256" key="3">
    <source>
        <dbReference type="ARBA" id="ARBA00022833"/>
    </source>
</evidence>
<dbReference type="SMART" id="SM00575">
    <property type="entry name" value="ZnF_PMZ"/>
    <property type="match status" value="1"/>
</dbReference>
<evidence type="ECO:0000256" key="1">
    <source>
        <dbReference type="ARBA" id="ARBA00022723"/>
    </source>
</evidence>
<comment type="caution">
    <text evidence="7">The sequence shown here is derived from an EMBL/GenBank/DDBJ whole genome shotgun (WGS) entry which is preliminary data.</text>
</comment>
<dbReference type="EMBL" id="PKPP01000532">
    <property type="protein sequence ID" value="PWA91617.1"/>
    <property type="molecule type" value="Genomic_DNA"/>
</dbReference>
<dbReference type="PANTHER" id="PTHR31973">
    <property type="entry name" value="POLYPROTEIN, PUTATIVE-RELATED"/>
    <property type="match status" value="1"/>
</dbReference>
<dbReference type="Pfam" id="PF04434">
    <property type="entry name" value="SWIM"/>
    <property type="match status" value="1"/>
</dbReference>
<accession>A0A2U1Q0X1</accession>
<sequence>MLVLFNVHPGSKHSVKLPKDISYKNLVAYVKKKVEAAKAIGTCDVRLFYKDGSMSLDIVDDDDVQVFIHDVCCNNEQIQKLFISIKEQPPEVKSSYASNNISFDLNVPLLPEQFHHPTPKVEDFSFHIQPDSVPVWQKNSFINIPFPPEAPTPIIKNNQIHIKSFTNDTRFFKYREFYNKQECMFAIGKKSLIERFEYVVIKSEKTRYSVKCTKDGCPWTIYTRKIKVGNKFYVSTVNDVHTCSRTKLCPNHRNATMKLLSHLLYEKMKDNGRTYKVRDIQNDLRVDWKVDLSYKRVWGGRNLTFDLLNGTPEDSFEQLPYYCHNLKIANKGTVTHIETDDAGRFKLVFIAFGVALKECIGVVPGLAIISDRHQSIIQACNKVFPDCFHGNCCRHLQMNCNLSSDRDKYIYWKACKSYTVENFHKAIEELRAVRPEAVKKLEEAGFEKWSRAYCEGNRYNYLTSNSAESINSLTRLVRKVPITQLMDYYRKLLQNWYFERREKYQDAAEFELSEWAAAKVQDRMLKSANWEVRGIAMCAVYQVLDTYNCHIVDFIKRECTCRQWQLSGLPCGHVCAVCRAEALTDCNQWALPWFTKTNLKGTYNEMVFPLANEADWVNPGNLQKVLPPVMGKKPGRPKNKDRIRSKNEELKENKCGRCGNKGHTREACMQPVPTIVQCSTTKRASNKGKSVLQDSVIEHASRNVLLDMSGNRKRKTGTEREVIVEPTADVFEEYFQNGRIYKDWDELSWMGEASNPGIGETSQPVIKPPSNNNYQGDMLWVGGEQSHPSIGQPSNNLYQGDLFCGGQPSHPSIGHVSNNLYPGDALWGGQPSNSAINLNYYPESYNAYHLDDF</sequence>
<dbReference type="AlphaFoldDB" id="A0A2U1Q0X1"/>
<dbReference type="PANTHER" id="PTHR31973:SF185">
    <property type="entry name" value="TRANSPOSASE, MUDR, PLANT, MULE TRANSPOSASE DOMAIN-CONTAINING PROTEIN"/>
    <property type="match status" value="1"/>
</dbReference>
<feature type="domain" description="SWIM-type" evidence="6">
    <location>
        <begin position="541"/>
        <end position="582"/>
    </location>
</feature>
<keyword evidence="8" id="KW-1185">Reference proteome</keyword>
<dbReference type="STRING" id="35608.A0A2U1Q0X1"/>
<dbReference type="InterPro" id="IPR006564">
    <property type="entry name" value="Znf_PMZ"/>
</dbReference>
<evidence type="ECO:0000256" key="5">
    <source>
        <dbReference type="SAM" id="MobiDB-lite"/>
    </source>
</evidence>
<gene>
    <name evidence="7" type="ORF">CTI12_AA089130</name>
</gene>
<protein>
    <submittedName>
        <fullName evidence="7">Transposase, MuDR, MULE transposase domain protein</fullName>
    </submittedName>
</protein>
<reference evidence="7 8" key="1">
    <citation type="journal article" date="2018" name="Mol. Plant">
        <title>The genome of Artemisia annua provides insight into the evolution of Asteraceae family and artemisinin biosynthesis.</title>
        <authorList>
            <person name="Shen Q."/>
            <person name="Zhang L."/>
            <person name="Liao Z."/>
            <person name="Wang S."/>
            <person name="Yan T."/>
            <person name="Shi P."/>
            <person name="Liu M."/>
            <person name="Fu X."/>
            <person name="Pan Q."/>
            <person name="Wang Y."/>
            <person name="Lv Z."/>
            <person name="Lu X."/>
            <person name="Zhang F."/>
            <person name="Jiang W."/>
            <person name="Ma Y."/>
            <person name="Chen M."/>
            <person name="Hao X."/>
            <person name="Li L."/>
            <person name="Tang Y."/>
            <person name="Lv G."/>
            <person name="Zhou Y."/>
            <person name="Sun X."/>
            <person name="Brodelius P.E."/>
            <person name="Rose J.K.C."/>
            <person name="Tang K."/>
        </authorList>
    </citation>
    <scope>NUCLEOTIDE SEQUENCE [LARGE SCALE GENOMIC DNA]</scope>
    <source>
        <strain evidence="8">cv. Huhao1</strain>
        <tissue evidence="7">Leaf</tissue>
    </source>
</reference>
<feature type="region of interest" description="Disordered" evidence="5">
    <location>
        <begin position="626"/>
        <end position="646"/>
    </location>
</feature>
<dbReference type="InterPro" id="IPR004332">
    <property type="entry name" value="Transposase_MuDR"/>
</dbReference>
<dbReference type="Pfam" id="PF03108">
    <property type="entry name" value="DBD_Tnp_Mut"/>
    <property type="match status" value="1"/>
</dbReference>
<dbReference type="InterPro" id="IPR007527">
    <property type="entry name" value="Znf_SWIM"/>
</dbReference>
<proteinExistence type="predicted"/>
<evidence type="ECO:0000313" key="7">
    <source>
        <dbReference type="EMBL" id="PWA91617.1"/>
    </source>
</evidence>
<evidence type="ECO:0000259" key="6">
    <source>
        <dbReference type="PROSITE" id="PS50966"/>
    </source>
</evidence>
<name>A0A2U1Q0X1_ARTAN</name>
<dbReference type="GO" id="GO:0008270">
    <property type="term" value="F:zinc ion binding"/>
    <property type="evidence" value="ECO:0007669"/>
    <property type="project" value="UniProtKB-KW"/>
</dbReference>
<evidence type="ECO:0000256" key="4">
    <source>
        <dbReference type="PROSITE-ProRule" id="PRU00325"/>
    </source>
</evidence>
<keyword evidence="2 4" id="KW-0863">Zinc-finger</keyword>
<evidence type="ECO:0000256" key="2">
    <source>
        <dbReference type="ARBA" id="ARBA00022771"/>
    </source>
</evidence>
<evidence type="ECO:0000313" key="8">
    <source>
        <dbReference type="Proteomes" id="UP000245207"/>
    </source>
</evidence>
<keyword evidence="3" id="KW-0862">Zinc</keyword>
<keyword evidence="1" id="KW-0479">Metal-binding</keyword>
<dbReference type="PROSITE" id="PS50966">
    <property type="entry name" value="ZF_SWIM"/>
    <property type="match status" value="1"/>
</dbReference>
<dbReference type="Proteomes" id="UP000245207">
    <property type="component" value="Unassembled WGS sequence"/>
</dbReference>
<organism evidence="7 8">
    <name type="scientific">Artemisia annua</name>
    <name type="common">Sweet wormwood</name>
    <dbReference type="NCBI Taxonomy" id="35608"/>
    <lineage>
        <taxon>Eukaryota</taxon>
        <taxon>Viridiplantae</taxon>
        <taxon>Streptophyta</taxon>
        <taxon>Embryophyta</taxon>
        <taxon>Tracheophyta</taxon>
        <taxon>Spermatophyta</taxon>
        <taxon>Magnoliopsida</taxon>
        <taxon>eudicotyledons</taxon>
        <taxon>Gunneridae</taxon>
        <taxon>Pentapetalae</taxon>
        <taxon>asterids</taxon>
        <taxon>campanulids</taxon>
        <taxon>Asterales</taxon>
        <taxon>Asteraceae</taxon>
        <taxon>Asteroideae</taxon>
        <taxon>Anthemideae</taxon>
        <taxon>Artemisiinae</taxon>
        <taxon>Artemisia</taxon>
    </lineage>
</organism>